<reference evidence="2 3" key="2">
    <citation type="submission" date="2017-09" db="EMBL/GenBank/DDBJ databases">
        <title>Tripartite evolution among Lactobacillus johnsonii, Lactobacillus taiwanensis, Lactobacillus reuteri and their rodent host.</title>
        <authorList>
            <person name="Wang T."/>
            <person name="Knowles S."/>
            <person name="Cheng C."/>
        </authorList>
    </citation>
    <scope>NUCLEOTIDE SEQUENCE [LARGE SCALE GENOMIC DNA]</scope>
    <source>
        <strain evidence="2 3">105n</strain>
    </source>
</reference>
<accession>A0AB73PSE3</accession>
<feature type="domain" description="Transposase IS116/IS110/IS902 C-terminal" evidence="1">
    <location>
        <begin position="155"/>
        <end position="205"/>
    </location>
</feature>
<protein>
    <recommendedName>
        <fullName evidence="1">Transposase IS116/IS110/IS902 C-terminal domain-containing protein</fullName>
    </recommendedName>
</protein>
<proteinExistence type="predicted"/>
<dbReference type="PANTHER" id="PTHR33055:SF15">
    <property type="entry name" value="TRANSPOSASE-RELATED"/>
    <property type="match status" value="1"/>
</dbReference>
<dbReference type="PANTHER" id="PTHR33055">
    <property type="entry name" value="TRANSPOSASE FOR INSERTION SEQUENCE ELEMENT IS1111A"/>
    <property type="match status" value="1"/>
</dbReference>
<comment type="caution">
    <text evidence="2">The sequence shown here is derived from an EMBL/GenBank/DDBJ whole genome shotgun (WGS) entry which is preliminary data.</text>
</comment>
<name>A0AB73PSE3_LIMRT</name>
<sequence>MLNPLAAKKQLDNLRPYKSDRSDALNLAKTSFIIHPALQLTFSQLESLFSNTNNELYWEVVQHFSCPSKVLNVPYAELSSFILNSTNKVISISRANCIAEKLLVLAKKAYPVVNDNYYVYEQIQYLTNRIVEEVHKKDKIIVEMQHEVENLPEYNLLLSIPEFGVHTVTSLIGELGDIRRFHSSNALNAYIGIDLRHYESGNFVAADHINVFRPG</sequence>
<dbReference type="AlphaFoldDB" id="A0AB73PSE3"/>
<dbReference type="Proteomes" id="UP000216681">
    <property type="component" value="Unassembled WGS sequence"/>
</dbReference>
<reference evidence="2 3" key="1">
    <citation type="submission" date="2017-05" db="EMBL/GenBank/DDBJ databases">
        <authorList>
            <person name="Lin X.B."/>
            <person name="Stothard P."/>
            <person name="Tasseva G."/>
            <person name="Walter J."/>
        </authorList>
    </citation>
    <scope>NUCLEOTIDE SEQUENCE [LARGE SCALE GENOMIC DNA]</scope>
    <source>
        <strain evidence="2 3">105n</strain>
    </source>
</reference>
<dbReference type="EMBL" id="NGPX01000027">
    <property type="protein sequence ID" value="OYS93550.1"/>
    <property type="molecule type" value="Genomic_DNA"/>
</dbReference>
<dbReference type="GO" id="GO:0006313">
    <property type="term" value="P:DNA transposition"/>
    <property type="evidence" value="ECO:0007669"/>
    <property type="project" value="InterPro"/>
</dbReference>
<dbReference type="InterPro" id="IPR047650">
    <property type="entry name" value="Transpos_IS110"/>
</dbReference>
<dbReference type="GO" id="GO:0004803">
    <property type="term" value="F:transposase activity"/>
    <property type="evidence" value="ECO:0007669"/>
    <property type="project" value="InterPro"/>
</dbReference>
<dbReference type="InterPro" id="IPR003346">
    <property type="entry name" value="Transposase_20"/>
</dbReference>
<dbReference type="GO" id="GO:0003677">
    <property type="term" value="F:DNA binding"/>
    <property type="evidence" value="ECO:0007669"/>
    <property type="project" value="InterPro"/>
</dbReference>
<evidence type="ECO:0000313" key="2">
    <source>
        <dbReference type="EMBL" id="OYS93550.1"/>
    </source>
</evidence>
<evidence type="ECO:0000313" key="3">
    <source>
        <dbReference type="Proteomes" id="UP000216681"/>
    </source>
</evidence>
<organism evidence="2 3">
    <name type="scientific">Limosilactobacillus reuteri</name>
    <name type="common">Lactobacillus reuteri</name>
    <dbReference type="NCBI Taxonomy" id="1598"/>
    <lineage>
        <taxon>Bacteria</taxon>
        <taxon>Bacillati</taxon>
        <taxon>Bacillota</taxon>
        <taxon>Bacilli</taxon>
        <taxon>Lactobacillales</taxon>
        <taxon>Lactobacillaceae</taxon>
        <taxon>Limosilactobacillus</taxon>
    </lineage>
</organism>
<dbReference type="Pfam" id="PF02371">
    <property type="entry name" value="Transposase_20"/>
    <property type="match status" value="1"/>
</dbReference>
<evidence type="ECO:0000259" key="1">
    <source>
        <dbReference type="Pfam" id="PF02371"/>
    </source>
</evidence>
<gene>
    <name evidence="2" type="ORF">CBG15_06205</name>
</gene>